<organism evidence="2 3">
    <name type="scientific">Aeromonas lusitana</name>
    <dbReference type="NCBI Taxonomy" id="931529"/>
    <lineage>
        <taxon>Bacteria</taxon>
        <taxon>Pseudomonadati</taxon>
        <taxon>Pseudomonadota</taxon>
        <taxon>Gammaproteobacteria</taxon>
        <taxon>Aeromonadales</taxon>
        <taxon>Aeromonadaceae</taxon>
        <taxon>Aeromonas</taxon>
    </lineage>
</organism>
<protein>
    <recommendedName>
        <fullName evidence="4">Phosphoribosyl-AMP cyclohydrolase</fullName>
    </recommendedName>
</protein>
<keyword evidence="3" id="KW-1185">Reference proteome</keyword>
<feature type="signal peptide" evidence="1">
    <location>
        <begin position="1"/>
        <end position="29"/>
    </location>
</feature>
<dbReference type="PIRSF" id="PIRSF028288">
    <property type="entry name" value="UCP028288"/>
    <property type="match status" value="1"/>
</dbReference>
<dbReference type="AlphaFoldDB" id="A0A2M8H7P9"/>
<dbReference type="EMBL" id="PGCP01000021">
    <property type="protein sequence ID" value="PJC92597.1"/>
    <property type="molecule type" value="Genomic_DNA"/>
</dbReference>
<evidence type="ECO:0000313" key="3">
    <source>
        <dbReference type="Proteomes" id="UP000232060"/>
    </source>
</evidence>
<evidence type="ECO:0000256" key="1">
    <source>
        <dbReference type="SAM" id="SignalP"/>
    </source>
</evidence>
<dbReference type="OrthoDB" id="9807600at2"/>
<sequence length="191" mass="20656">MTGVTHMKRFHQHTGLALVLLAASGALGAAEILNRNITEAEITAAQDGWGKALVQISDDYRSGGIEKAKATASAVLDSAYGYADGPVLFKPTLASGEQTFRLTKAGALAYFVGHDPAYPADTGFALKNWKSYRYENAAVYINGNMGLTMGTVHLIDRDNKEVDVDKTWGFRKGDDGKVRIVLHHSSLPYSH</sequence>
<proteinExistence type="predicted"/>
<gene>
    <name evidence="2" type="ORF">CUC44_13770</name>
</gene>
<evidence type="ECO:0000313" key="2">
    <source>
        <dbReference type="EMBL" id="PJC92597.1"/>
    </source>
</evidence>
<reference evidence="2 3" key="1">
    <citation type="submission" date="2017-11" db="EMBL/GenBank/DDBJ databases">
        <title>Draft genome sequence of environmental isolate Aeromonas lusitania sp. nov. MDC 2473.</title>
        <authorList>
            <person name="Colston S.M."/>
            <person name="Navarro A."/>
            <person name="Martinez-Murcia A.J."/>
            <person name="Graf J."/>
        </authorList>
    </citation>
    <scope>NUCLEOTIDE SEQUENCE [LARGE SCALE GENOMIC DNA]</scope>
    <source>
        <strain evidence="2 3">MDC 2473</strain>
    </source>
</reference>
<accession>A0A2M8H7P9</accession>
<comment type="caution">
    <text evidence="2">The sequence shown here is derived from an EMBL/GenBank/DDBJ whole genome shotgun (WGS) entry which is preliminary data.</text>
</comment>
<name>A0A2M8H7P9_9GAMM</name>
<dbReference type="Proteomes" id="UP000232060">
    <property type="component" value="Unassembled WGS sequence"/>
</dbReference>
<evidence type="ECO:0008006" key="4">
    <source>
        <dbReference type="Google" id="ProtNLM"/>
    </source>
</evidence>
<dbReference type="Gene3D" id="3.10.450.50">
    <property type="match status" value="1"/>
</dbReference>
<dbReference type="SUPFAM" id="SSF54427">
    <property type="entry name" value="NTF2-like"/>
    <property type="match status" value="1"/>
</dbReference>
<dbReference type="InterPro" id="IPR032710">
    <property type="entry name" value="NTF2-like_dom_sf"/>
</dbReference>
<dbReference type="InterPro" id="IPR016878">
    <property type="entry name" value="MICAH-like"/>
</dbReference>
<keyword evidence="1" id="KW-0732">Signal</keyword>
<feature type="chain" id="PRO_5014773333" description="Phosphoribosyl-AMP cyclohydrolase" evidence="1">
    <location>
        <begin position="30"/>
        <end position="191"/>
    </location>
</feature>